<reference evidence="2" key="1">
    <citation type="submission" date="2022-02" db="EMBL/GenBank/DDBJ databases">
        <authorList>
            <person name="King R."/>
        </authorList>
    </citation>
    <scope>NUCLEOTIDE SEQUENCE</scope>
</reference>
<proteinExistence type="predicted"/>
<accession>A0A9P0NI46</accession>
<dbReference type="Gene3D" id="2.70.220.10">
    <property type="entry name" value="Ganglioside GM2 activator"/>
    <property type="match status" value="1"/>
</dbReference>
<dbReference type="AlphaFoldDB" id="A0A9P0NI46"/>
<reference evidence="2" key="2">
    <citation type="submission" date="2022-10" db="EMBL/GenBank/DDBJ databases">
        <authorList>
            <consortium name="ENA_rothamsted_submissions"/>
            <consortium name="culmorum"/>
            <person name="King R."/>
        </authorList>
    </citation>
    <scope>NUCLEOTIDE SEQUENCE</scope>
</reference>
<gene>
    <name evidence="2" type="ORF">APHIGO_LOCUS5808</name>
</gene>
<organism evidence="2 3">
    <name type="scientific">Aphis gossypii</name>
    <name type="common">Cotton aphid</name>
    <dbReference type="NCBI Taxonomy" id="80765"/>
    <lineage>
        <taxon>Eukaryota</taxon>
        <taxon>Metazoa</taxon>
        <taxon>Ecdysozoa</taxon>
        <taxon>Arthropoda</taxon>
        <taxon>Hexapoda</taxon>
        <taxon>Insecta</taxon>
        <taxon>Pterygota</taxon>
        <taxon>Neoptera</taxon>
        <taxon>Paraneoptera</taxon>
        <taxon>Hemiptera</taxon>
        <taxon>Sternorrhyncha</taxon>
        <taxon>Aphidomorpha</taxon>
        <taxon>Aphidoidea</taxon>
        <taxon>Aphididae</taxon>
        <taxon>Aphidini</taxon>
        <taxon>Aphis</taxon>
        <taxon>Aphis</taxon>
    </lineage>
</organism>
<dbReference type="EMBL" id="OU899035">
    <property type="protein sequence ID" value="CAH1724540.1"/>
    <property type="molecule type" value="Genomic_DNA"/>
</dbReference>
<keyword evidence="1" id="KW-0732">Signal</keyword>
<evidence type="ECO:0000313" key="2">
    <source>
        <dbReference type="EMBL" id="CAH1724540.1"/>
    </source>
</evidence>
<dbReference type="InterPro" id="IPR036846">
    <property type="entry name" value="GM2-AP_sf"/>
</dbReference>
<evidence type="ECO:0000256" key="1">
    <source>
        <dbReference type="ARBA" id="ARBA00022729"/>
    </source>
</evidence>
<name>A0A9P0NI46_APHGO</name>
<evidence type="ECO:0000313" key="3">
    <source>
        <dbReference type="Proteomes" id="UP001154329"/>
    </source>
</evidence>
<sequence>MIVKQPCSTLKHTMGKAWLMLLKAFNMPSTCPIPVGAFTTSGLDVMDLIESHNYPKVFFYGKYKAVGKLKNIKNQVVGCLALEFTLLRPWEKPF</sequence>
<keyword evidence="3" id="KW-1185">Reference proteome</keyword>
<protein>
    <submittedName>
        <fullName evidence="2">Uncharacterized protein</fullName>
    </submittedName>
</protein>
<dbReference type="Proteomes" id="UP001154329">
    <property type="component" value="Chromosome 2"/>
</dbReference>